<dbReference type="PANTHER" id="PTHR46370:SF1">
    <property type="entry name" value="GPALPP MOTIFS-CONTAINING PROTEIN 1"/>
    <property type="match status" value="1"/>
</dbReference>
<feature type="compositionally biased region" description="Basic and acidic residues" evidence="1">
    <location>
        <begin position="268"/>
        <end position="315"/>
    </location>
</feature>
<accession>A0AAD7XQW6</accession>
<keyword evidence="4" id="KW-1185">Reference proteome</keyword>
<organism evidence="3 4">
    <name type="scientific">Lichtheimia ornata</name>
    <dbReference type="NCBI Taxonomy" id="688661"/>
    <lineage>
        <taxon>Eukaryota</taxon>
        <taxon>Fungi</taxon>
        <taxon>Fungi incertae sedis</taxon>
        <taxon>Mucoromycota</taxon>
        <taxon>Mucoromycotina</taxon>
        <taxon>Mucoromycetes</taxon>
        <taxon>Mucorales</taxon>
        <taxon>Lichtheimiaceae</taxon>
        <taxon>Lichtheimia</taxon>
    </lineage>
</organism>
<feature type="compositionally biased region" description="Basic and acidic residues" evidence="1">
    <location>
        <begin position="149"/>
        <end position="176"/>
    </location>
</feature>
<name>A0AAD7XQW6_9FUNG</name>
<dbReference type="PANTHER" id="PTHR46370">
    <property type="entry name" value="GPALPP MOTIFS-CONTAINING PROTEIN 1"/>
    <property type="match status" value="1"/>
</dbReference>
<comment type="caution">
    <text evidence="3">The sequence shown here is derived from an EMBL/GenBank/DDBJ whole genome shotgun (WGS) entry which is preliminary data.</text>
</comment>
<feature type="compositionally biased region" description="Polar residues" evidence="1">
    <location>
        <begin position="195"/>
        <end position="205"/>
    </location>
</feature>
<feature type="domain" description="DUF3752" evidence="2">
    <location>
        <begin position="181"/>
        <end position="329"/>
    </location>
</feature>
<dbReference type="InterPro" id="IPR022226">
    <property type="entry name" value="DUF3752"/>
</dbReference>
<protein>
    <recommendedName>
        <fullName evidence="2">DUF3752 domain-containing protein</fullName>
    </recommendedName>
</protein>
<feature type="compositionally biased region" description="Basic and acidic residues" evidence="1">
    <location>
        <begin position="185"/>
        <end position="194"/>
    </location>
</feature>
<dbReference type="Proteomes" id="UP001234581">
    <property type="component" value="Unassembled WGS sequence"/>
</dbReference>
<dbReference type="GeneID" id="83218367"/>
<proteinExistence type="predicted"/>
<dbReference type="InterPro" id="IPR046331">
    <property type="entry name" value="GPAM1-like"/>
</dbReference>
<evidence type="ECO:0000256" key="1">
    <source>
        <dbReference type="SAM" id="MobiDB-lite"/>
    </source>
</evidence>
<evidence type="ECO:0000313" key="4">
    <source>
        <dbReference type="Proteomes" id="UP001234581"/>
    </source>
</evidence>
<evidence type="ECO:0000259" key="2">
    <source>
        <dbReference type="Pfam" id="PF12572"/>
    </source>
</evidence>
<dbReference type="Pfam" id="PF12572">
    <property type="entry name" value="DUF3752"/>
    <property type="match status" value="1"/>
</dbReference>
<dbReference type="AlphaFoldDB" id="A0AAD7XQW6"/>
<feature type="compositionally biased region" description="Basic and acidic residues" evidence="1">
    <location>
        <begin position="52"/>
        <end position="64"/>
    </location>
</feature>
<feature type="region of interest" description="Disordered" evidence="1">
    <location>
        <begin position="1"/>
        <end position="315"/>
    </location>
</feature>
<gene>
    <name evidence="3" type="ORF">O0I10_010965</name>
</gene>
<reference evidence="3 4" key="1">
    <citation type="submission" date="2023-03" db="EMBL/GenBank/DDBJ databases">
        <title>Genome sequence of Lichtheimia ornata CBS 291.66.</title>
        <authorList>
            <person name="Mohabir J.T."/>
            <person name="Shea T.P."/>
            <person name="Kurbessoian T."/>
            <person name="Berby B."/>
            <person name="Fontaine J."/>
            <person name="Livny J."/>
            <person name="Gnirke A."/>
            <person name="Stajich J.E."/>
            <person name="Cuomo C.A."/>
        </authorList>
    </citation>
    <scope>NUCLEOTIDE SEQUENCE [LARGE SCALE GENOMIC DNA]</scope>
    <source>
        <strain evidence="3">CBS 291.66</strain>
    </source>
</reference>
<sequence length="336" mass="38060">MIGPSIPKELLEKKKQASSPTHEPHSPSTSPPHSPPSSSAEMAGPMLPPDLMAEKQKQNEHQSVNDDDDDDDDSDAFTPALPPDLLQARQEQKQEQQQPQQRRRRAPVGPSLPSQQRQQEDEDDFAIGPVLPTGYDAQRDAVQSTIQEVEERLQSGKTAMEEAKNADKNKKVERGEWMLVPPEVDYLRGADSSRSRGFNQSSLSTAERDRSVWTDTPADRERKQRAQEREDAAAATNASSSSSRPLPPVHSRYDDDIRRNVQQYNNTERSKSLMEIHREMGGRKRKEQEDVTSRPFDREKDFLKTSRPMDKRQKKEMMKRVGELGNRFGSGSSSFL</sequence>
<evidence type="ECO:0000313" key="3">
    <source>
        <dbReference type="EMBL" id="KAJ8653419.1"/>
    </source>
</evidence>
<feature type="compositionally biased region" description="Basic and acidic residues" evidence="1">
    <location>
        <begin position="206"/>
        <end position="232"/>
    </location>
</feature>
<feature type="compositionally biased region" description="Low complexity" evidence="1">
    <location>
        <begin position="233"/>
        <end position="244"/>
    </location>
</feature>
<feature type="compositionally biased region" description="Acidic residues" evidence="1">
    <location>
        <begin position="65"/>
        <end position="75"/>
    </location>
</feature>
<dbReference type="RefSeq" id="XP_058338333.1">
    <property type="nucleotide sequence ID" value="XM_058490938.1"/>
</dbReference>
<dbReference type="EMBL" id="JARTCD010000079">
    <property type="protein sequence ID" value="KAJ8653419.1"/>
    <property type="molecule type" value="Genomic_DNA"/>
</dbReference>